<name>A0ABP8PW25_9ACTN</name>
<evidence type="ECO:0000313" key="1">
    <source>
        <dbReference type="EMBL" id="GAA4492353.1"/>
    </source>
</evidence>
<proteinExistence type="predicted"/>
<protein>
    <submittedName>
        <fullName evidence="1">Uncharacterized protein</fullName>
    </submittedName>
</protein>
<sequence length="100" mass="11104">MAGLLFDNPFYGKLAQAVNGVRKDAIDLERMLNRSFDMAQRTQLNAGYENNVDTQRRQLRWALISIVQAAEDALQNTPMKVTAEEAALGGKGPYGAPSFW</sequence>
<organism evidence="1 2">
    <name type="scientific">Actinoallomurus oryzae</name>
    <dbReference type="NCBI Taxonomy" id="502180"/>
    <lineage>
        <taxon>Bacteria</taxon>
        <taxon>Bacillati</taxon>
        <taxon>Actinomycetota</taxon>
        <taxon>Actinomycetes</taxon>
        <taxon>Streptosporangiales</taxon>
        <taxon>Thermomonosporaceae</taxon>
        <taxon>Actinoallomurus</taxon>
    </lineage>
</organism>
<reference evidence="2" key="1">
    <citation type="journal article" date="2019" name="Int. J. Syst. Evol. Microbiol.">
        <title>The Global Catalogue of Microorganisms (GCM) 10K type strain sequencing project: providing services to taxonomists for standard genome sequencing and annotation.</title>
        <authorList>
            <consortium name="The Broad Institute Genomics Platform"/>
            <consortium name="The Broad Institute Genome Sequencing Center for Infectious Disease"/>
            <person name="Wu L."/>
            <person name="Ma J."/>
        </authorList>
    </citation>
    <scope>NUCLEOTIDE SEQUENCE [LARGE SCALE GENOMIC DNA]</scope>
    <source>
        <strain evidence="2">JCM 17933</strain>
    </source>
</reference>
<gene>
    <name evidence="1" type="ORF">GCM10023191_028160</name>
</gene>
<evidence type="ECO:0000313" key="2">
    <source>
        <dbReference type="Proteomes" id="UP001500503"/>
    </source>
</evidence>
<dbReference type="Proteomes" id="UP001500503">
    <property type="component" value="Unassembled WGS sequence"/>
</dbReference>
<comment type="caution">
    <text evidence="1">The sequence shown here is derived from an EMBL/GenBank/DDBJ whole genome shotgun (WGS) entry which is preliminary data.</text>
</comment>
<keyword evidence="2" id="KW-1185">Reference proteome</keyword>
<accession>A0ABP8PW25</accession>
<dbReference type="EMBL" id="BAABHF010000017">
    <property type="protein sequence ID" value="GAA4492353.1"/>
    <property type="molecule type" value="Genomic_DNA"/>
</dbReference>